<name>A0A645J6V3_9ZZZZ</name>
<evidence type="ECO:0000313" key="1">
    <source>
        <dbReference type="EMBL" id="MPN55213.1"/>
    </source>
</evidence>
<proteinExistence type="predicted"/>
<accession>A0A645J6V3</accession>
<reference evidence="1" key="1">
    <citation type="submission" date="2019-08" db="EMBL/GenBank/DDBJ databases">
        <authorList>
            <person name="Kucharzyk K."/>
            <person name="Murdoch R.W."/>
            <person name="Higgins S."/>
            <person name="Loffler F."/>
        </authorList>
    </citation>
    <scope>NUCLEOTIDE SEQUENCE</scope>
</reference>
<comment type="caution">
    <text evidence="1">The sequence shown here is derived from an EMBL/GenBank/DDBJ whole genome shotgun (WGS) entry which is preliminary data.</text>
</comment>
<sequence length="104" mass="11748">MAKDNKATFSQLSDILLMAFTFGYRLNKTCPGSGVAFVNVSSIDSDIVEEYARLVLYRHPEISSENALWQKVQEYADAGIEEIYTMMVLQNKPFNIDSLLSTDE</sequence>
<protein>
    <submittedName>
        <fullName evidence="1">Uncharacterized protein</fullName>
    </submittedName>
</protein>
<dbReference type="AlphaFoldDB" id="A0A645J6V3"/>
<organism evidence="1">
    <name type="scientific">bioreactor metagenome</name>
    <dbReference type="NCBI Taxonomy" id="1076179"/>
    <lineage>
        <taxon>unclassified sequences</taxon>
        <taxon>metagenomes</taxon>
        <taxon>ecological metagenomes</taxon>
    </lineage>
</organism>
<gene>
    <name evidence="1" type="ORF">SDC9_202892</name>
</gene>
<dbReference type="EMBL" id="VSSQ01124179">
    <property type="protein sequence ID" value="MPN55213.1"/>
    <property type="molecule type" value="Genomic_DNA"/>
</dbReference>